<sequence length="161" mass="17721">MSCDPVDIKAKAPFPAGALSNFAPHAFALDGIACGSMEGFLQSLKIQDSAEQARVCRLSGAEAQSRGRQEDWNSGTLWWQGKPVDRLSDAYQKLLDRAYDALFAQAPKFRNALAATGEAPLTHRMGKSDPCETILTEQEFCTRLERLRAHFGDRSSTRSRG</sequence>
<dbReference type="CDD" id="cd15457">
    <property type="entry name" value="NADAR"/>
    <property type="match status" value="1"/>
</dbReference>
<comment type="catalytic activity">
    <reaction evidence="2">
        <text>2,5-diamino-6-hydroxy-4-(5-phosphoribosylamino)-pyrimidine + H2O = 2,5,6-triamino-4-hydroxypyrimidine + D-ribose 5-phosphate</text>
        <dbReference type="Rhea" id="RHEA:23436"/>
        <dbReference type="ChEBI" id="CHEBI:15377"/>
        <dbReference type="ChEBI" id="CHEBI:58614"/>
        <dbReference type="ChEBI" id="CHEBI:78346"/>
        <dbReference type="ChEBI" id="CHEBI:137796"/>
    </reaction>
</comment>
<dbReference type="AlphaFoldDB" id="A0A1W6N218"/>
<proteinExistence type="predicted"/>
<dbReference type="EMBL" id="CP019948">
    <property type="protein sequence ID" value="ARN83849.1"/>
    <property type="molecule type" value="Genomic_DNA"/>
</dbReference>
<dbReference type="KEGG" id="mbry:B1812_20630"/>
<dbReference type="InterPro" id="IPR037238">
    <property type="entry name" value="YbiA-like_sf"/>
</dbReference>
<dbReference type="Gene3D" id="1.10.357.40">
    <property type="entry name" value="YbiA-like"/>
    <property type="match status" value="1"/>
</dbReference>
<dbReference type="STRING" id="655015.B1812_20630"/>
<evidence type="ECO:0000313" key="3">
    <source>
        <dbReference type="EMBL" id="ARN83849.1"/>
    </source>
</evidence>
<organism evidence="3 4">
    <name type="scientific">Methylocystis bryophila</name>
    <dbReference type="NCBI Taxonomy" id="655015"/>
    <lineage>
        <taxon>Bacteria</taxon>
        <taxon>Pseudomonadati</taxon>
        <taxon>Pseudomonadota</taxon>
        <taxon>Alphaproteobacteria</taxon>
        <taxon>Hyphomicrobiales</taxon>
        <taxon>Methylocystaceae</taxon>
        <taxon>Methylocystis</taxon>
    </lineage>
</organism>
<dbReference type="Pfam" id="PF08010">
    <property type="entry name" value="Phage_30_3"/>
    <property type="match status" value="1"/>
</dbReference>
<keyword evidence="4" id="KW-1185">Reference proteome</keyword>
<dbReference type="InterPro" id="IPR012596">
    <property type="entry name" value="Phage_T4_Y12G"/>
</dbReference>
<dbReference type="OrthoDB" id="643483at2"/>
<gene>
    <name evidence="3" type="ORF">B1812_20630</name>
</gene>
<name>A0A1W6N218_9HYPH</name>
<evidence type="ECO:0000256" key="1">
    <source>
        <dbReference type="ARBA" id="ARBA00000022"/>
    </source>
</evidence>
<dbReference type="InterPro" id="IPR012816">
    <property type="entry name" value="NADAR"/>
</dbReference>
<dbReference type="Proteomes" id="UP000193978">
    <property type="component" value="Chromosome"/>
</dbReference>
<evidence type="ECO:0000313" key="4">
    <source>
        <dbReference type="Proteomes" id="UP000193978"/>
    </source>
</evidence>
<reference evidence="3 4" key="1">
    <citation type="submission" date="2017-02" db="EMBL/GenBank/DDBJ databases">
        <authorList>
            <person name="Peterson S.W."/>
        </authorList>
    </citation>
    <scope>NUCLEOTIDE SEQUENCE [LARGE SCALE GENOMIC DNA]</scope>
    <source>
        <strain evidence="3 4">S285</strain>
    </source>
</reference>
<dbReference type="SUPFAM" id="SSF143990">
    <property type="entry name" value="YbiA-like"/>
    <property type="match status" value="1"/>
</dbReference>
<accession>A0A1W6N218</accession>
<protein>
    <submittedName>
        <fullName evidence="3">Uncharacterized protein</fullName>
    </submittedName>
</protein>
<comment type="catalytic activity">
    <reaction evidence="1">
        <text>5-amino-6-(5-phospho-D-ribosylamino)uracil + H2O = 5,6-diaminouracil + D-ribose 5-phosphate</text>
        <dbReference type="Rhea" id="RHEA:55020"/>
        <dbReference type="ChEBI" id="CHEBI:15377"/>
        <dbReference type="ChEBI" id="CHEBI:46252"/>
        <dbReference type="ChEBI" id="CHEBI:58453"/>
        <dbReference type="ChEBI" id="CHEBI:78346"/>
    </reaction>
</comment>
<evidence type="ECO:0000256" key="2">
    <source>
        <dbReference type="ARBA" id="ARBA00000751"/>
    </source>
</evidence>